<organism evidence="2 3">
    <name type="scientific">Paenibacillus lycopersici</name>
    <dbReference type="NCBI Taxonomy" id="2704462"/>
    <lineage>
        <taxon>Bacteria</taxon>
        <taxon>Bacillati</taxon>
        <taxon>Bacillota</taxon>
        <taxon>Bacilli</taxon>
        <taxon>Bacillales</taxon>
        <taxon>Paenibacillaceae</taxon>
        <taxon>Paenibacillus</taxon>
    </lineage>
</organism>
<evidence type="ECO:0000256" key="1">
    <source>
        <dbReference type="SAM" id="MobiDB-lite"/>
    </source>
</evidence>
<feature type="compositionally biased region" description="Basic and acidic residues" evidence="1">
    <location>
        <begin position="1"/>
        <end position="10"/>
    </location>
</feature>
<keyword evidence="3" id="KW-1185">Reference proteome</keyword>
<dbReference type="Proteomes" id="UP000476064">
    <property type="component" value="Chromosome"/>
</dbReference>
<feature type="region of interest" description="Disordered" evidence="1">
    <location>
        <begin position="1"/>
        <end position="20"/>
    </location>
</feature>
<protein>
    <submittedName>
        <fullName evidence="2">Transposase</fullName>
    </submittedName>
</protein>
<dbReference type="RefSeq" id="WP_162355281.1">
    <property type="nucleotide sequence ID" value="NZ_CP048209.1"/>
</dbReference>
<evidence type="ECO:0000313" key="3">
    <source>
        <dbReference type="Proteomes" id="UP000476064"/>
    </source>
</evidence>
<dbReference type="AlphaFoldDB" id="A0A6C0FUZ0"/>
<feature type="region of interest" description="Disordered" evidence="1">
    <location>
        <begin position="75"/>
        <end position="97"/>
    </location>
</feature>
<name>A0A6C0FUZ0_9BACL</name>
<evidence type="ECO:0000313" key="2">
    <source>
        <dbReference type="EMBL" id="QHT59213.1"/>
    </source>
</evidence>
<reference evidence="2 3" key="1">
    <citation type="submission" date="2020-01" db="EMBL/GenBank/DDBJ databases">
        <title>Paenibacillus sp. nov., isolated from tomato rhizosphere.</title>
        <authorList>
            <person name="Weon H.-Y."/>
            <person name="Lee S.A."/>
        </authorList>
    </citation>
    <scope>NUCLEOTIDE SEQUENCE [LARGE SCALE GENOMIC DNA]</scope>
    <source>
        <strain evidence="2 3">12200R-189</strain>
    </source>
</reference>
<dbReference type="EMBL" id="CP048209">
    <property type="protein sequence ID" value="QHT59213.1"/>
    <property type="molecule type" value="Genomic_DNA"/>
</dbReference>
<dbReference type="KEGG" id="plyc:GXP70_04005"/>
<proteinExistence type="predicted"/>
<sequence>MSEQQGHFEMEPVSGEPVEVDGVYKNEWGREEKLNRGDVFPADPQLGTSEWELVQLDFDNHHDGMTDPRLVPKKKTTALEAHLQHPRRHPDDTKENS</sequence>
<gene>
    <name evidence="2" type="ORF">GXP70_04005</name>
</gene>
<accession>A0A6C0FUZ0</accession>